<dbReference type="PANTHER" id="PTHR45913:SF5">
    <property type="entry name" value="GENERAL TRANSCRIPTION FACTOR II-I REPEAT DOMAIN-CONTAINING PROTEIN 2A-LIKE PROTEIN"/>
    <property type="match status" value="1"/>
</dbReference>
<protein>
    <submittedName>
        <fullName evidence="1">General transcription factor II-I repeat domain-containing protein 2-like</fullName>
    </submittedName>
</protein>
<name>A0AAV7JRC0_9METZ</name>
<gene>
    <name evidence="1" type="ORF">LOD99_5245</name>
</gene>
<evidence type="ECO:0000313" key="2">
    <source>
        <dbReference type="Proteomes" id="UP001165289"/>
    </source>
</evidence>
<dbReference type="Proteomes" id="UP001165289">
    <property type="component" value="Unassembled WGS sequence"/>
</dbReference>
<keyword evidence="2" id="KW-1185">Reference proteome</keyword>
<proteinExistence type="predicted"/>
<reference evidence="1 2" key="1">
    <citation type="journal article" date="2023" name="BMC Biol.">
        <title>The compact genome of the sponge Oopsacas minuta (Hexactinellida) is lacking key metazoan core genes.</title>
        <authorList>
            <person name="Santini S."/>
            <person name="Schenkelaars Q."/>
            <person name="Jourda C."/>
            <person name="Duchesne M."/>
            <person name="Belahbib H."/>
            <person name="Rocher C."/>
            <person name="Selva M."/>
            <person name="Riesgo A."/>
            <person name="Vervoort M."/>
            <person name="Leys S.P."/>
            <person name="Kodjabachian L."/>
            <person name="Le Bivic A."/>
            <person name="Borchiellini C."/>
            <person name="Claverie J.M."/>
            <person name="Renard E."/>
        </authorList>
    </citation>
    <scope>NUCLEOTIDE SEQUENCE [LARGE SCALE GENOMIC DNA]</scope>
    <source>
        <strain evidence="1">SPO-2</strain>
    </source>
</reference>
<dbReference type="PANTHER" id="PTHR45913">
    <property type="entry name" value="EPM2A-INTERACTING PROTEIN 1"/>
    <property type="match status" value="1"/>
</dbReference>
<dbReference type="AlphaFoldDB" id="A0AAV7JRC0"/>
<organism evidence="1 2">
    <name type="scientific">Oopsacas minuta</name>
    <dbReference type="NCBI Taxonomy" id="111878"/>
    <lineage>
        <taxon>Eukaryota</taxon>
        <taxon>Metazoa</taxon>
        <taxon>Porifera</taxon>
        <taxon>Hexactinellida</taxon>
        <taxon>Hexasterophora</taxon>
        <taxon>Lyssacinosida</taxon>
        <taxon>Leucopsacidae</taxon>
        <taxon>Oopsacas</taxon>
    </lineage>
</organism>
<dbReference type="EMBL" id="JAKMXF010000304">
    <property type="protein sequence ID" value="KAI6651438.1"/>
    <property type="molecule type" value="Genomic_DNA"/>
</dbReference>
<sequence>MRKTLGLENIMKLIVEAVNFIRAKGINHREFKHVLTEPDSEYGDVLYFTAFRWLSRGAVLKRVWMLREEMSCFMDEKGNKVPEFQNPVWLSDFAFLVDITTHLNSLNSTLQGAAVKNNFSNFSELRSMEIPDRKRFARIVSHLIEEFKTRFADFRREDQKIMLLTQLFCFDVQCASDGIQLELLDLQANINFKKKFREVKLDEISKNLSILDF</sequence>
<accession>A0AAV7JRC0</accession>
<comment type="caution">
    <text evidence="1">The sequence shown here is derived from an EMBL/GenBank/DDBJ whole genome shotgun (WGS) entry which is preliminary data.</text>
</comment>
<evidence type="ECO:0000313" key="1">
    <source>
        <dbReference type="EMBL" id="KAI6651438.1"/>
    </source>
</evidence>